<dbReference type="InterPro" id="IPR016187">
    <property type="entry name" value="CTDL_fold"/>
</dbReference>
<keyword evidence="2" id="KW-0800">Toxin</keyword>
<evidence type="ECO:0000256" key="8">
    <source>
        <dbReference type="ARBA" id="ARBA00023180"/>
    </source>
</evidence>
<dbReference type="CDD" id="cd04280">
    <property type="entry name" value="ZnMc_astacin_like"/>
    <property type="match status" value="1"/>
</dbReference>
<evidence type="ECO:0000259" key="13">
    <source>
        <dbReference type="PROSITE" id="PS51670"/>
    </source>
</evidence>
<keyword evidence="7 10" id="KW-0482">Metalloprotease</keyword>
<dbReference type="InterPro" id="IPR000884">
    <property type="entry name" value="TSP1_rpt"/>
</dbReference>
<dbReference type="InterPro" id="IPR003582">
    <property type="entry name" value="ShKT_dom"/>
</dbReference>
<dbReference type="PROSITE" id="PS50041">
    <property type="entry name" value="C_TYPE_LECTIN_2"/>
    <property type="match status" value="1"/>
</dbReference>
<evidence type="ECO:0000256" key="10">
    <source>
        <dbReference type="PROSITE-ProRule" id="PRU01211"/>
    </source>
</evidence>
<dbReference type="SUPFAM" id="SSF55486">
    <property type="entry name" value="Metalloproteases ('zincins'), catalytic domain"/>
    <property type="match status" value="1"/>
</dbReference>
<comment type="caution">
    <text evidence="9">Lacks conserved residue(s) required for the propagation of feature annotation.</text>
</comment>
<dbReference type="InterPro" id="IPR016186">
    <property type="entry name" value="C-type_lectin-like/link_sf"/>
</dbReference>
<evidence type="ECO:0000256" key="9">
    <source>
        <dbReference type="PROSITE-ProRule" id="PRU01005"/>
    </source>
</evidence>
<feature type="non-terminal residue" evidence="15">
    <location>
        <position position="1"/>
    </location>
</feature>
<keyword evidence="4 10" id="KW-0479">Metal-binding</keyword>
<evidence type="ECO:0000313" key="16">
    <source>
        <dbReference type="Proteomes" id="UP001159427"/>
    </source>
</evidence>
<evidence type="ECO:0000256" key="6">
    <source>
        <dbReference type="ARBA" id="ARBA00022833"/>
    </source>
</evidence>
<feature type="domain" description="ShKT" evidence="13">
    <location>
        <begin position="726"/>
        <end position="759"/>
    </location>
</feature>
<dbReference type="Proteomes" id="UP001159427">
    <property type="component" value="Unassembled WGS sequence"/>
</dbReference>
<evidence type="ECO:0000256" key="5">
    <source>
        <dbReference type="ARBA" id="ARBA00022801"/>
    </source>
</evidence>
<dbReference type="Gene3D" id="3.40.390.10">
    <property type="entry name" value="Collagenase (Catalytic Domain)"/>
    <property type="match status" value="1"/>
</dbReference>
<dbReference type="PROSITE" id="PS51864">
    <property type="entry name" value="ASTACIN"/>
    <property type="match status" value="1"/>
</dbReference>
<comment type="cofactor">
    <cofactor evidence="10 11">
        <name>Zn(2+)</name>
        <dbReference type="ChEBI" id="CHEBI:29105"/>
    </cofactor>
    <text evidence="10 11">Binds 1 zinc ion per subunit.</text>
</comment>
<keyword evidence="6 10" id="KW-0862">Zinc</keyword>
<dbReference type="Pfam" id="PF19030">
    <property type="entry name" value="TSP1_ADAMTS"/>
    <property type="match status" value="4"/>
</dbReference>
<evidence type="ECO:0000256" key="1">
    <source>
        <dbReference type="ARBA" id="ARBA00002657"/>
    </source>
</evidence>
<feature type="active site" evidence="10">
    <location>
        <position position="228"/>
    </location>
</feature>
<dbReference type="CDD" id="cd00037">
    <property type="entry name" value="CLECT"/>
    <property type="match status" value="1"/>
</dbReference>
<keyword evidence="8" id="KW-0325">Glycoprotein</keyword>
<keyword evidence="5 10" id="KW-0378">Hydrolase</keyword>
<dbReference type="InterPro" id="IPR001304">
    <property type="entry name" value="C-type_lectin-like"/>
</dbReference>
<comment type="function">
    <text evidence="1">Metalloprotease.</text>
</comment>
<dbReference type="InterPro" id="IPR006026">
    <property type="entry name" value="Peptidase_Metallo"/>
</dbReference>
<dbReference type="PROSITE" id="PS50092">
    <property type="entry name" value="TSP1"/>
    <property type="match status" value="4"/>
</dbReference>
<feature type="binding site" evidence="10">
    <location>
        <position position="231"/>
    </location>
    <ligand>
        <name>Zn(2+)</name>
        <dbReference type="ChEBI" id="CHEBI:29105"/>
        <note>catalytic</note>
    </ligand>
</feature>
<dbReference type="SUPFAM" id="SSF82895">
    <property type="entry name" value="TSP-1 type 1 repeat"/>
    <property type="match status" value="4"/>
</dbReference>
<feature type="binding site" evidence="10">
    <location>
        <position position="237"/>
    </location>
    <ligand>
        <name>Zn(2+)</name>
        <dbReference type="ChEBI" id="CHEBI:29105"/>
        <note>catalytic</note>
    </ligand>
</feature>
<sequence>QGFVGLGCWRLPENDTVIATSLEGSHNGLEGLYWDRANSVTQCAAVAKDKGYKYFAIRNGGECLSGRNLYSRHKERGESDECFDGEGGHDAMNVYNITGNIPELEDFEGDILLTKVQKAMIRPLHQDVAAAGVWSKTQFMWPERTVPYYIPPDLVGHQLADKFNHGMRHWREQTCIQFVPKSGHRDWIELYREKNPDSRRCASSIGRIGGYQPIKLGDHCPAGSLIHEMGHALGLWHTQSRPDRDGYVKIIWANILPGKSEQFLKYEHGIVDTQKIPYDYMSIMHYGKDYFAKLDASKRHYLTTIETKDTKYQNSIGQRKYLTPSDVLTINTAYGCPDYPYMWHTGSWSDCSESCGKGKQTRKVFCAKGGGKQADPKFCCKTKLPENSQKCYGRLCEKCPYGWLAFSNACYQVNKEAKDLKAATESCLDKGGGILTLWNAEEENLLRAELFKMQLHNVFYWLGAKYSPSKGSFLWPDGKAVVYNSWNPGEPRFGLDCSLMINRKGWGTERCDMERNYICKKELKSYKRNEVEANTKSHDYKWHTKDWNECTKSCGGGQRNRETFCADEKKNKVDESLCKDSPPLAWQICNVEACPSQYKWHVGDWGKCSKTCGGGLKRRTKKCAGKDMILTSWKLCKGHAPVNKMKCNTGPCPVKKLRVSSSPVWKVSPWSKCSKTCGHGHQIRGVHCMRSNNKPLSSSSCAGQTKPVAVRRCFLKDCTLRRVHRCSDNHVMCKIWTRQGSCRTSKWVRSKCPRGCKTC</sequence>
<evidence type="ECO:0000256" key="11">
    <source>
        <dbReference type="RuleBase" id="RU361183"/>
    </source>
</evidence>
<dbReference type="InterPro" id="IPR034035">
    <property type="entry name" value="Astacin-like_dom"/>
</dbReference>
<name>A0ABN8R5E7_9CNID</name>
<dbReference type="PRINTS" id="PR00480">
    <property type="entry name" value="ASTACIN"/>
</dbReference>
<dbReference type="SMART" id="SM00235">
    <property type="entry name" value="ZnMc"/>
    <property type="match status" value="1"/>
</dbReference>
<evidence type="ECO:0000256" key="7">
    <source>
        <dbReference type="ARBA" id="ARBA00023049"/>
    </source>
</evidence>
<evidence type="ECO:0000256" key="2">
    <source>
        <dbReference type="ARBA" id="ARBA00022656"/>
    </source>
</evidence>
<dbReference type="SMART" id="SM00034">
    <property type="entry name" value="CLECT"/>
    <property type="match status" value="1"/>
</dbReference>
<feature type="binding site" evidence="10">
    <location>
        <position position="227"/>
    </location>
    <ligand>
        <name>Zn(2+)</name>
        <dbReference type="ChEBI" id="CHEBI:29105"/>
        <note>catalytic</note>
    </ligand>
</feature>
<reference evidence="15 16" key="1">
    <citation type="submission" date="2022-05" db="EMBL/GenBank/DDBJ databases">
        <authorList>
            <consortium name="Genoscope - CEA"/>
            <person name="William W."/>
        </authorList>
    </citation>
    <scope>NUCLEOTIDE SEQUENCE [LARGE SCALE GENOMIC DNA]</scope>
</reference>
<dbReference type="Gene3D" id="2.20.100.10">
    <property type="entry name" value="Thrombospondin type-1 (TSP1) repeat"/>
    <property type="match status" value="4"/>
</dbReference>
<dbReference type="SUPFAM" id="SSF56436">
    <property type="entry name" value="C-type lectin-like"/>
    <property type="match status" value="1"/>
</dbReference>
<dbReference type="InterPro" id="IPR036383">
    <property type="entry name" value="TSP1_rpt_sf"/>
</dbReference>
<evidence type="ECO:0000259" key="12">
    <source>
        <dbReference type="PROSITE" id="PS50041"/>
    </source>
</evidence>
<dbReference type="Gene3D" id="3.10.100.10">
    <property type="entry name" value="Mannose-Binding Protein A, subunit A"/>
    <property type="match status" value="1"/>
</dbReference>
<dbReference type="EC" id="3.4.24.-" evidence="11"/>
<dbReference type="PANTHER" id="PTHR10127:SF780">
    <property type="entry name" value="METALLOENDOPEPTIDASE"/>
    <property type="match status" value="1"/>
</dbReference>
<dbReference type="PROSITE" id="PS51670">
    <property type="entry name" value="SHKT"/>
    <property type="match status" value="1"/>
</dbReference>
<evidence type="ECO:0000256" key="4">
    <source>
        <dbReference type="ARBA" id="ARBA00022723"/>
    </source>
</evidence>
<evidence type="ECO:0000256" key="3">
    <source>
        <dbReference type="ARBA" id="ARBA00022670"/>
    </source>
</evidence>
<protein>
    <recommendedName>
        <fullName evidence="11">Metalloendopeptidase</fullName>
        <ecNumber evidence="11">3.4.24.-</ecNumber>
    </recommendedName>
</protein>
<proteinExistence type="predicted"/>
<dbReference type="InterPro" id="IPR024079">
    <property type="entry name" value="MetalloPept_cat_dom_sf"/>
</dbReference>
<gene>
    <name evidence="15" type="ORF">PEVE_00009370</name>
</gene>
<feature type="domain" description="C-type lectin" evidence="12">
    <location>
        <begin position="406"/>
        <end position="520"/>
    </location>
</feature>
<dbReference type="PANTHER" id="PTHR10127">
    <property type="entry name" value="DISCOIDIN, CUB, EGF, LAMININ , AND ZINC METALLOPROTEASE DOMAIN CONTAINING"/>
    <property type="match status" value="1"/>
</dbReference>
<accession>A0ABN8R5E7</accession>
<keyword evidence="16" id="KW-1185">Reference proteome</keyword>
<evidence type="ECO:0000259" key="14">
    <source>
        <dbReference type="PROSITE" id="PS51864"/>
    </source>
</evidence>
<keyword evidence="3 10" id="KW-0645">Protease</keyword>
<evidence type="ECO:0000313" key="15">
    <source>
        <dbReference type="EMBL" id="CAH3174111.1"/>
    </source>
</evidence>
<dbReference type="SMART" id="SM00209">
    <property type="entry name" value="TSP1"/>
    <property type="match status" value="4"/>
</dbReference>
<comment type="caution">
    <text evidence="15">The sequence shown here is derived from an EMBL/GenBank/DDBJ whole genome shotgun (WGS) entry which is preliminary data.</text>
</comment>
<organism evidence="15 16">
    <name type="scientific">Porites evermanni</name>
    <dbReference type="NCBI Taxonomy" id="104178"/>
    <lineage>
        <taxon>Eukaryota</taxon>
        <taxon>Metazoa</taxon>
        <taxon>Cnidaria</taxon>
        <taxon>Anthozoa</taxon>
        <taxon>Hexacorallia</taxon>
        <taxon>Scleractinia</taxon>
        <taxon>Fungiina</taxon>
        <taxon>Poritidae</taxon>
        <taxon>Porites</taxon>
    </lineage>
</organism>
<feature type="domain" description="Peptidase M12A" evidence="14">
    <location>
        <begin position="131"/>
        <end position="337"/>
    </location>
</feature>
<dbReference type="Pfam" id="PF01400">
    <property type="entry name" value="Astacin"/>
    <property type="match status" value="1"/>
</dbReference>
<dbReference type="InterPro" id="IPR001506">
    <property type="entry name" value="Peptidase_M12A"/>
</dbReference>
<dbReference type="EMBL" id="CALNXI010001648">
    <property type="protein sequence ID" value="CAH3174111.1"/>
    <property type="molecule type" value="Genomic_DNA"/>
</dbReference>